<keyword evidence="2 5" id="KW-0812">Transmembrane</keyword>
<name>A0A2S4JVQ5_9SPIO</name>
<comment type="caution">
    <text evidence="7">The sequence shown here is derived from an EMBL/GenBank/DDBJ whole genome shotgun (WGS) entry which is preliminary data.</text>
</comment>
<dbReference type="InterPro" id="IPR002035">
    <property type="entry name" value="VWF_A"/>
</dbReference>
<dbReference type="InterPro" id="IPR036465">
    <property type="entry name" value="vWFA_dom_sf"/>
</dbReference>
<protein>
    <recommendedName>
        <fullName evidence="6">VWFA domain-containing protein</fullName>
    </recommendedName>
</protein>
<evidence type="ECO:0000256" key="4">
    <source>
        <dbReference type="ARBA" id="ARBA00023136"/>
    </source>
</evidence>
<keyword evidence="3 5" id="KW-1133">Transmembrane helix</keyword>
<keyword evidence="8" id="KW-1185">Reference proteome</keyword>
<feature type="transmembrane region" description="Helical" evidence="5">
    <location>
        <begin position="47"/>
        <end position="72"/>
    </location>
</feature>
<reference evidence="8" key="1">
    <citation type="submission" date="2015-12" db="EMBL/GenBank/DDBJ databases">
        <authorList>
            <person name="Lodha T.D."/>
            <person name="Chintalapati S."/>
            <person name="Chintalapati V.R."/>
            <person name="Sravanthi T."/>
        </authorList>
    </citation>
    <scope>NUCLEOTIDE SEQUENCE [LARGE SCALE GENOMIC DNA]</scope>
    <source>
        <strain evidence="8">JC133</strain>
    </source>
</reference>
<dbReference type="AlphaFoldDB" id="A0A2S4JVQ5"/>
<evidence type="ECO:0000313" key="8">
    <source>
        <dbReference type="Proteomes" id="UP000237350"/>
    </source>
</evidence>
<dbReference type="Gene3D" id="3.40.50.410">
    <property type="entry name" value="von Willebrand factor, type A domain"/>
    <property type="match status" value="1"/>
</dbReference>
<proteinExistence type="predicted"/>
<dbReference type="OrthoDB" id="353431at2"/>
<dbReference type="SUPFAM" id="SSF53300">
    <property type="entry name" value="vWA-like"/>
    <property type="match status" value="1"/>
</dbReference>
<evidence type="ECO:0000256" key="5">
    <source>
        <dbReference type="SAM" id="Phobius"/>
    </source>
</evidence>
<evidence type="ECO:0000256" key="3">
    <source>
        <dbReference type="ARBA" id="ARBA00022989"/>
    </source>
</evidence>
<dbReference type="SMART" id="SM00327">
    <property type="entry name" value="VWA"/>
    <property type="match status" value="1"/>
</dbReference>
<dbReference type="InterPro" id="IPR050768">
    <property type="entry name" value="UPF0353/GerABKA_families"/>
</dbReference>
<dbReference type="PANTHER" id="PTHR22550">
    <property type="entry name" value="SPORE GERMINATION PROTEIN"/>
    <property type="match status" value="1"/>
</dbReference>
<evidence type="ECO:0000256" key="1">
    <source>
        <dbReference type="ARBA" id="ARBA00022475"/>
    </source>
</evidence>
<keyword evidence="1" id="KW-1003">Cell membrane</keyword>
<dbReference type="Proteomes" id="UP000237350">
    <property type="component" value="Unassembled WGS sequence"/>
</dbReference>
<organism evidence="7 8">
    <name type="scientific">Alkalispirochaeta sphaeroplastigenens</name>
    <dbReference type="NCBI Taxonomy" id="1187066"/>
    <lineage>
        <taxon>Bacteria</taxon>
        <taxon>Pseudomonadati</taxon>
        <taxon>Spirochaetota</taxon>
        <taxon>Spirochaetia</taxon>
        <taxon>Spirochaetales</taxon>
        <taxon>Spirochaetaceae</taxon>
        <taxon>Alkalispirochaeta</taxon>
    </lineage>
</organism>
<dbReference type="PROSITE" id="PS50234">
    <property type="entry name" value="VWFA"/>
    <property type="match status" value="1"/>
</dbReference>
<feature type="domain" description="VWFA" evidence="6">
    <location>
        <begin position="89"/>
        <end position="283"/>
    </location>
</feature>
<accession>A0A2S4JVQ5</accession>
<feature type="transmembrane region" description="Helical" evidence="5">
    <location>
        <begin position="303"/>
        <end position="323"/>
    </location>
</feature>
<gene>
    <name evidence="7" type="ORF">AU468_04935</name>
</gene>
<evidence type="ECO:0000313" key="7">
    <source>
        <dbReference type="EMBL" id="POR03594.1"/>
    </source>
</evidence>
<evidence type="ECO:0000256" key="2">
    <source>
        <dbReference type="ARBA" id="ARBA00022692"/>
    </source>
</evidence>
<dbReference type="EMBL" id="LPWH01000052">
    <property type="protein sequence ID" value="POR03594.1"/>
    <property type="molecule type" value="Genomic_DNA"/>
</dbReference>
<dbReference type="PANTHER" id="PTHR22550:SF5">
    <property type="entry name" value="LEUCINE ZIPPER PROTEIN 4"/>
    <property type="match status" value="1"/>
</dbReference>
<keyword evidence="4 5" id="KW-0472">Membrane</keyword>
<dbReference type="RefSeq" id="WP_103679766.1">
    <property type="nucleotide sequence ID" value="NZ_LPWH01000052.1"/>
</dbReference>
<feature type="transmembrane region" description="Helical" evidence="5">
    <location>
        <begin position="7"/>
        <end position="27"/>
    </location>
</feature>
<sequence>MTFLYPLYLWLFPGVLLVGALLLFAVWRSRKALTAYLGGRLLEEALNIFALKSFISAVLCLTALAMLILALAGPQWGSRSVEEERRGLELVFLVDVSNSMLVEDVLPSRLVRTREVARSVASRFPESSRGIVVFKGGASVLVPLTGDPAAFDLAISYLSPALVTSPGTDLDEALPVAADLFPGGTPRHRVVLLFSDGGHDQGVSRQVLEDLRDRGIPVFTILAGTPAGGTIPTTDGGVLRDAQGDPVIVGVKSRRMEEIASVTGGKSYNLSETAIVNRLVQDLEQLSGQGASVLFRQVAVDRYHLFVLAALGLLTVMIGVQSFRWRDLL</sequence>
<evidence type="ECO:0000259" key="6">
    <source>
        <dbReference type="PROSITE" id="PS50234"/>
    </source>
</evidence>
<dbReference type="Pfam" id="PF13519">
    <property type="entry name" value="VWA_2"/>
    <property type="match status" value="1"/>
</dbReference>